<dbReference type="InterPro" id="IPR006016">
    <property type="entry name" value="UspA"/>
</dbReference>
<dbReference type="Proteomes" id="UP000181909">
    <property type="component" value="Unassembled WGS sequence"/>
</dbReference>
<protein>
    <submittedName>
        <fullName evidence="3">Nucleotide-binding universal stress protein, UspA family</fullName>
    </submittedName>
</protein>
<evidence type="ECO:0000313" key="4">
    <source>
        <dbReference type="Proteomes" id="UP000181909"/>
    </source>
</evidence>
<dbReference type="AlphaFoldDB" id="A0A1K2C6S5"/>
<dbReference type="PANTHER" id="PTHR31964:SF113">
    <property type="entry name" value="USPA DOMAIN-CONTAINING PROTEIN"/>
    <property type="match status" value="1"/>
</dbReference>
<dbReference type="PRINTS" id="PR01438">
    <property type="entry name" value="UNVRSLSTRESS"/>
</dbReference>
<evidence type="ECO:0000259" key="2">
    <source>
        <dbReference type="Pfam" id="PF00582"/>
    </source>
</evidence>
<dbReference type="CDD" id="cd00293">
    <property type="entry name" value="USP-like"/>
    <property type="match status" value="1"/>
</dbReference>
<dbReference type="SUPFAM" id="SSF52402">
    <property type="entry name" value="Adenine nucleotide alpha hydrolases-like"/>
    <property type="match status" value="1"/>
</dbReference>
<dbReference type="Pfam" id="PF00582">
    <property type="entry name" value="Usp"/>
    <property type="match status" value="1"/>
</dbReference>
<dbReference type="PANTHER" id="PTHR31964">
    <property type="entry name" value="ADENINE NUCLEOTIDE ALPHA HYDROLASES-LIKE SUPERFAMILY PROTEIN"/>
    <property type="match status" value="1"/>
</dbReference>
<dbReference type="EMBL" id="FPJO01000010">
    <property type="protein sequence ID" value="SFY05877.1"/>
    <property type="molecule type" value="Genomic_DNA"/>
</dbReference>
<comment type="similarity">
    <text evidence="1">Belongs to the universal stress protein A family.</text>
</comment>
<name>A0A1K2C6S5_STRAR</name>
<reference evidence="3 4" key="1">
    <citation type="submission" date="2016-11" db="EMBL/GenBank/DDBJ databases">
        <authorList>
            <person name="Jaros S."/>
            <person name="Januszkiewicz K."/>
            <person name="Wedrychowicz H."/>
        </authorList>
    </citation>
    <scope>NUCLEOTIDE SEQUENCE [LARGE SCALE GENOMIC DNA]</scope>
    <source>
        <strain evidence="3 4">OK807</strain>
    </source>
</reference>
<feature type="domain" description="UspA" evidence="2">
    <location>
        <begin position="135"/>
        <end position="273"/>
    </location>
</feature>
<proteinExistence type="inferred from homology"/>
<evidence type="ECO:0000313" key="3">
    <source>
        <dbReference type="EMBL" id="SFY05877.1"/>
    </source>
</evidence>
<dbReference type="Gene3D" id="3.40.50.620">
    <property type="entry name" value="HUPs"/>
    <property type="match status" value="1"/>
</dbReference>
<evidence type="ECO:0000256" key="1">
    <source>
        <dbReference type="ARBA" id="ARBA00008791"/>
    </source>
</evidence>
<accession>A0A1K2C6S5</accession>
<dbReference type="InterPro" id="IPR014729">
    <property type="entry name" value="Rossmann-like_a/b/a_fold"/>
</dbReference>
<organism evidence="3 4">
    <name type="scientific">Streptomyces atratus</name>
    <dbReference type="NCBI Taxonomy" id="1893"/>
    <lineage>
        <taxon>Bacteria</taxon>
        <taxon>Bacillati</taxon>
        <taxon>Actinomycetota</taxon>
        <taxon>Actinomycetes</taxon>
        <taxon>Kitasatosporales</taxon>
        <taxon>Streptomycetaceae</taxon>
        <taxon>Streptomyces</taxon>
    </lineage>
</organism>
<gene>
    <name evidence="3" type="ORF">SAMN02787144_101041</name>
</gene>
<dbReference type="STRING" id="1893.SAMN02787144_101041"/>
<sequence>MGTGGSGLPGPAHQPAEFVQRLGREDGCEFREQFVFFLAPVGGDLELQLRDRVVEPRVIDAQVFEVGDPSMAWCRVDRRCWASVRAAGHGRPPSAYIIDALLRWRHEAAAGMVRTGHQARPGRCVMSDEATSVPRIVVGVDGSEPSKAALRWAVGQAKLMGGVVDATIAWDFPTAWYGLAPPTDKDPADYQKQARKILDQAIDEALGPGPARPVDLRPISAHGHPAAVLLDAAAGARLLVVGNRGHGGFNEALLGSVGQHCVQHAPCPVVVVRGSGHGP</sequence>
<dbReference type="InterPro" id="IPR006015">
    <property type="entry name" value="Universal_stress_UspA"/>
</dbReference>